<keyword evidence="1" id="KW-1133">Transmembrane helix</keyword>
<reference evidence="2 3" key="1">
    <citation type="journal article" date="2017" name="Gigascience">
        <title>Genome sequence of the small brown planthopper, Laodelphax striatellus.</title>
        <authorList>
            <person name="Zhu J."/>
            <person name="Jiang F."/>
            <person name="Wang X."/>
            <person name="Yang P."/>
            <person name="Bao Y."/>
            <person name="Zhao W."/>
            <person name="Wang W."/>
            <person name="Lu H."/>
            <person name="Wang Q."/>
            <person name="Cui N."/>
            <person name="Li J."/>
            <person name="Chen X."/>
            <person name="Luo L."/>
            <person name="Yu J."/>
            <person name="Kang L."/>
            <person name="Cui F."/>
        </authorList>
    </citation>
    <scope>NUCLEOTIDE SEQUENCE [LARGE SCALE GENOMIC DNA]</scope>
    <source>
        <strain evidence="2">Lst14</strain>
    </source>
</reference>
<keyword evidence="1" id="KW-0812">Transmembrane</keyword>
<sequence>MSIDLIAHALLTNTCHTFNGALVSLILILDWLHYHQLENSKRRNVGGCILVVEKRKASEKKRQPHLQGSEKRLNVGRVQRWSNMKSPWVRCLPFLIVAMIGWGGMGYMGKGPSINHNITLKVTRETDKPIDGLDSVARCQGDCTPSPPLAHRYLRVGIEARLDIRTVYSDLIALTSFS</sequence>
<comment type="caution">
    <text evidence="2">The sequence shown here is derived from an EMBL/GenBank/DDBJ whole genome shotgun (WGS) entry which is preliminary data.</text>
</comment>
<evidence type="ECO:0000313" key="3">
    <source>
        <dbReference type="Proteomes" id="UP000291343"/>
    </source>
</evidence>
<dbReference type="InParanoid" id="A0A482XDQ2"/>
<feature type="transmembrane region" description="Helical" evidence="1">
    <location>
        <begin position="87"/>
        <end position="108"/>
    </location>
</feature>
<dbReference type="EMBL" id="QKKF02012624">
    <property type="protein sequence ID" value="RZF43569.1"/>
    <property type="molecule type" value="Genomic_DNA"/>
</dbReference>
<keyword evidence="3" id="KW-1185">Reference proteome</keyword>
<keyword evidence="1" id="KW-0472">Membrane</keyword>
<protein>
    <submittedName>
        <fullName evidence="2">Uncharacterized protein</fullName>
    </submittedName>
</protein>
<feature type="transmembrane region" description="Helical" evidence="1">
    <location>
        <begin position="6"/>
        <end position="32"/>
    </location>
</feature>
<dbReference type="Proteomes" id="UP000291343">
    <property type="component" value="Unassembled WGS sequence"/>
</dbReference>
<evidence type="ECO:0000256" key="1">
    <source>
        <dbReference type="SAM" id="Phobius"/>
    </source>
</evidence>
<name>A0A482XDQ2_LAOST</name>
<dbReference type="AlphaFoldDB" id="A0A482XDQ2"/>
<organism evidence="2 3">
    <name type="scientific">Laodelphax striatellus</name>
    <name type="common">Small brown planthopper</name>
    <name type="synonym">Delphax striatella</name>
    <dbReference type="NCBI Taxonomy" id="195883"/>
    <lineage>
        <taxon>Eukaryota</taxon>
        <taxon>Metazoa</taxon>
        <taxon>Ecdysozoa</taxon>
        <taxon>Arthropoda</taxon>
        <taxon>Hexapoda</taxon>
        <taxon>Insecta</taxon>
        <taxon>Pterygota</taxon>
        <taxon>Neoptera</taxon>
        <taxon>Paraneoptera</taxon>
        <taxon>Hemiptera</taxon>
        <taxon>Auchenorrhyncha</taxon>
        <taxon>Fulgoroidea</taxon>
        <taxon>Delphacidae</taxon>
        <taxon>Criomorphinae</taxon>
        <taxon>Laodelphax</taxon>
    </lineage>
</organism>
<accession>A0A482XDQ2</accession>
<evidence type="ECO:0000313" key="2">
    <source>
        <dbReference type="EMBL" id="RZF43569.1"/>
    </source>
</evidence>
<proteinExistence type="predicted"/>
<gene>
    <name evidence="2" type="ORF">LSTR_LSTR008082</name>
</gene>